<dbReference type="InterPro" id="IPR036919">
    <property type="entry name" value="Ribo_uL30_ferredoxin-like_sf"/>
</dbReference>
<dbReference type="PANTHER" id="PTHR11524">
    <property type="entry name" value="60S RIBOSOMAL PROTEIN L7"/>
    <property type="match status" value="1"/>
</dbReference>
<name>A0AA36HU08_9DINO</name>
<evidence type="ECO:0000313" key="2">
    <source>
        <dbReference type="EMBL" id="CAJ1375267.1"/>
    </source>
</evidence>
<dbReference type="PANTHER" id="PTHR11524:SF16">
    <property type="entry name" value="LARGE RIBOSOMAL SUBUNIT PROTEIN UL30"/>
    <property type="match status" value="1"/>
</dbReference>
<accession>A0AA36HU08</accession>
<proteinExistence type="predicted"/>
<feature type="coiled-coil region" evidence="1">
    <location>
        <begin position="30"/>
        <end position="84"/>
    </location>
</feature>
<keyword evidence="3" id="KW-1185">Reference proteome</keyword>
<comment type="caution">
    <text evidence="2">The sequence shown here is derived from an EMBL/GenBank/DDBJ whole genome shotgun (WGS) entry which is preliminary data.</text>
</comment>
<dbReference type="GO" id="GO:0022625">
    <property type="term" value="C:cytosolic large ribosomal subunit"/>
    <property type="evidence" value="ECO:0007669"/>
    <property type="project" value="TreeGrafter"/>
</dbReference>
<sequence>MDEEDVGANLKAKLQPRRPGETIKVAQTVLKRRDRNLKAQAKRAEEIKRRKENERKYVRGKVRILKAEQLLKNSLNRIKDQKRLKYVKNKSQAKTAKPVSKGRVLAVCRNGRKSPSAEVKKLLHHMRLRTRHTMTFLPNNEDTAKKLQTVRAYVFWGVPSFKSVFTVVHKKAVFFDREAQTKVALSDNMLVEKHLADLGVICTEDLAHVIHTGADSFDEVMKRLVPVEIGNAKKAVRTLPAID</sequence>
<dbReference type="Gene3D" id="3.30.1390.20">
    <property type="entry name" value="Ribosomal protein L30, ferredoxin-like fold domain"/>
    <property type="match status" value="1"/>
</dbReference>
<dbReference type="AlphaFoldDB" id="A0AA36HU08"/>
<evidence type="ECO:0008006" key="4">
    <source>
        <dbReference type="Google" id="ProtNLM"/>
    </source>
</evidence>
<evidence type="ECO:0000313" key="3">
    <source>
        <dbReference type="Proteomes" id="UP001178507"/>
    </source>
</evidence>
<dbReference type="Proteomes" id="UP001178507">
    <property type="component" value="Unassembled WGS sequence"/>
</dbReference>
<dbReference type="GO" id="GO:0000463">
    <property type="term" value="P:maturation of LSU-rRNA from tricistronic rRNA transcript (SSU-rRNA, 5.8S rRNA, LSU-rRNA)"/>
    <property type="evidence" value="ECO:0007669"/>
    <property type="project" value="TreeGrafter"/>
</dbReference>
<evidence type="ECO:0000256" key="1">
    <source>
        <dbReference type="SAM" id="Coils"/>
    </source>
</evidence>
<dbReference type="GO" id="GO:0003735">
    <property type="term" value="F:structural constituent of ribosome"/>
    <property type="evidence" value="ECO:0007669"/>
    <property type="project" value="TreeGrafter"/>
</dbReference>
<dbReference type="EMBL" id="CAUJNA010000311">
    <property type="protein sequence ID" value="CAJ1375267.1"/>
    <property type="molecule type" value="Genomic_DNA"/>
</dbReference>
<dbReference type="InterPro" id="IPR039699">
    <property type="entry name" value="Ribosomal_uL30"/>
</dbReference>
<dbReference type="SUPFAM" id="SSF55129">
    <property type="entry name" value="Ribosomal protein L30p/L7e"/>
    <property type="match status" value="1"/>
</dbReference>
<protein>
    <recommendedName>
        <fullName evidence="4">60S ribosomal protein L7</fullName>
    </recommendedName>
</protein>
<keyword evidence="1" id="KW-0175">Coiled coil</keyword>
<dbReference type="GO" id="GO:0003723">
    <property type="term" value="F:RNA binding"/>
    <property type="evidence" value="ECO:0007669"/>
    <property type="project" value="TreeGrafter"/>
</dbReference>
<gene>
    <name evidence="2" type="ORF">EVOR1521_LOCUS4579</name>
</gene>
<organism evidence="2 3">
    <name type="scientific">Effrenium voratum</name>
    <dbReference type="NCBI Taxonomy" id="2562239"/>
    <lineage>
        <taxon>Eukaryota</taxon>
        <taxon>Sar</taxon>
        <taxon>Alveolata</taxon>
        <taxon>Dinophyceae</taxon>
        <taxon>Suessiales</taxon>
        <taxon>Symbiodiniaceae</taxon>
        <taxon>Effrenium</taxon>
    </lineage>
</organism>
<reference evidence="2" key="1">
    <citation type="submission" date="2023-08" db="EMBL/GenBank/DDBJ databases">
        <authorList>
            <person name="Chen Y."/>
            <person name="Shah S."/>
            <person name="Dougan E. K."/>
            <person name="Thang M."/>
            <person name="Chan C."/>
        </authorList>
    </citation>
    <scope>NUCLEOTIDE SEQUENCE</scope>
</reference>